<accession>A0A835LK55</accession>
<reference evidence="2 3" key="1">
    <citation type="submission" date="2020-10" db="EMBL/GenBank/DDBJ databases">
        <title>The Coptis chinensis genome and diversification of protoberbering-type alkaloids.</title>
        <authorList>
            <person name="Wang B."/>
            <person name="Shu S."/>
            <person name="Song C."/>
            <person name="Liu Y."/>
        </authorList>
    </citation>
    <scope>NUCLEOTIDE SEQUENCE [LARGE SCALE GENOMIC DNA]</scope>
    <source>
        <strain evidence="2">HL-2020</strain>
        <tissue evidence="2">Leaf</tissue>
    </source>
</reference>
<dbReference type="OrthoDB" id="653468at2759"/>
<dbReference type="PANTHER" id="PTHR33416">
    <property type="entry name" value="NUCLEAR PORE COMPLEX PROTEIN NUP1"/>
    <property type="match status" value="1"/>
</dbReference>
<proteinExistence type="predicted"/>
<name>A0A835LK55_9MAGN</name>
<feature type="region of interest" description="Disordered" evidence="1">
    <location>
        <begin position="1011"/>
        <end position="1057"/>
    </location>
</feature>
<dbReference type="AlphaFoldDB" id="A0A835LK55"/>
<evidence type="ECO:0000313" key="2">
    <source>
        <dbReference type="EMBL" id="KAF9595462.1"/>
    </source>
</evidence>
<feature type="compositionally biased region" description="Basic residues" evidence="1">
    <location>
        <begin position="1048"/>
        <end position="1057"/>
    </location>
</feature>
<evidence type="ECO:0000313" key="3">
    <source>
        <dbReference type="Proteomes" id="UP000631114"/>
    </source>
</evidence>
<evidence type="ECO:0008006" key="4">
    <source>
        <dbReference type="Google" id="ProtNLM"/>
    </source>
</evidence>
<feature type="compositionally biased region" description="Polar residues" evidence="1">
    <location>
        <begin position="1011"/>
        <end position="1020"/>
    </location>
</feature>
<keyword evidence="3" id="KW-1185">Reference proteome</keyword>
<dbReference type="GO" id="GO:0071763">
    <property type="term" value="P:nuclear membrane organization"/>
    <property type="evidence" value="ECO:0007669"/>
    <property type="project" value="TreeGrafter"/>
</dbReference>
<organism evidence="2 3">
    <name type="scientific">Coptis chinensis</name>
    <dbReference type="NCBI Taxonomy" id="261450"/>
    <lineage>
        <taxon>Eukaryota</taxon>
        <taxon>Viridiplantae</taxon>
        <taxon>Streptophyta</taxon>
        <taxon>Embryophyta</taxon>
        <taxon>Tracheophyta</taxon>
        <taxon>Spermatophyta</taxon>
        <taxon>Magnoliopsida</taxon>
        <taxon>Ranunculales</taxon>
        <taxon>Ranunculaceae</taxon>
        <taxon>Coptidoideae</taxon>
        <taxon>Coptis</taxon>
    </lineage>
</organism>
<dbReference type="PANTHER" id="PTHR33416:SF20">
    <property type="entry name" value="NUCLEAR PORE COMPLEX PROTEIN NUP1"/>
    <property type="match status" value="1"/>
</dbReference>
<comment type="caution">
    <text evidence="2">The sequence shown here is derived from an EMBL/GenBank/DDBJ whole genome shotgun (WGS) entry which is preliminary data.</text>
</comment>
<evidence type="ECO:0000256" key="1">
    <source>
        <dbReference type="SAM" id="MobiDB-lite"/>
    </source>
</evidence>
<dbReference type="GO" id="GO:0005635">
    <property type="term" value="C:nuclear envelope"/>
    <property type="evidence" value="ECO:0007669"/>
    <property type="project" value="TreeGrafter"/>
</dbReference>
<gene>
    <name evidence="2" type="ORF">IFM89_000380</name>
</gene>
<feature type="compositionally biased region" description="Gly residues" evidence="1">
    <location>
        <begin position="1028"/>
        <end position="1041"/>
    </location>
</feature>
<dbReference type="EMBL" id="JADFTS010000007">
    <property type="protein sequence ID" value="KAF9595462.1"/>
    <property type="molecule type" value="Genomic_DNA"/>
</dbReference>
<sequence length="1057" mass="110522">MVLHVILFSFIYRAEIDRLTELLHSRTVHVSAVEERKRLEPSTSRHVEAPGEQEIVPVQENELKKMNSSVRNHISRHIEAPGEQEIVPVQVNELKKMNSSFLEENVSSPVELAKAYMGRPSKVTPSTLGLHNQASRGDVSRGTTIPFSPMSHSRSLVPAPVHNASVSKVYDSGYLTPVPRGRSAVYSMAHTPSSRFHQTASLKGVQSMTEGNAGPSTSSQRSWEANLLNGAKQASKRRISVLDSDIGSVDSIRRTRRKTNMMSPSDSLGLSIHRSSLPISSALIGTDATKGHLSSVQNQLRLDGHKHNASSRALVQNGKSSIASKRFVSVPSHSTEMANKILQQLDKLVPSPKEKSYERKTATLMETSPSKLTDGGAGDFMSRKQARVDGTHLKHISDWEEKVGPESSGLVTTRLKYETTSSLNTAIVASSSSLERFSQKKQGFEEIANKDSPELEKNKLSSRIGCNPSVVSVKDKKDTPVVESKEIVDGTVTVGNPPGIFTVKKSRDTGASDNYRAIEKEVGFTYPVTSATSTVVTPALATSMSPSSFDRTSSANQPTDAGLLTSVSKSVEKAALFTFSSESVSGESSRLNGIQSEAKLETVSSTFTPSSGECSNTIIDGDLLRQSNSAVSLSKSASITPGIFSFSASASSSLINGLPASSSSPFSVPAFSVPATVPISGKPAGNDLFASPSSTSYTTTSLKVSAAPMFEFGSSISAASAPANSASVISTSSGLESTESELKTSYALSFDNLKSSPIGSTTPAFAGSSNGKFVFGDPSSLLTNLSCDNNQSQNYNSSSAASGSLSCVLAAPGTVSAPFTQSVPNQLDSFTSSKASVFSTGGSPFASSVPGANLFASGSLSTLSSSSSSTFSMTTSSFTSKASSTSSLLEQSSTSSVFGTGFNFGSSSAVSATMGSVATGSSSSLGSPAGSIFSFTSAAPVTTAPMSRFGSASPGNDQMIEDSMTEDTVQASTALASGFAQPTIPPQANSFAFTTPSSGGLPLFQFGSQQNPATPQTLSPFQPPGSLGFSGGGSFSLGTGGSVDKSNRRIFKARRKR</sequence>
<dbReference type="Proteomes" id="UP000631114">
    <property type="component" value="Unassembled WGS sequence"/>
</dbReference>
<protein>
    <recommendedName>
        <fullName evidence="4">Nuclear pore complex protein</fullName>
    </recommendedName>
</protein>